<dbReference type="Pfam" id="PF00814">
    <property type="entry name" value="TsaD"/>
    <property type="match status" value="1"/>
</dbReference>
<organism evidence="2">
    <name type="scientific">Levilinea saccharolytica</name>
    <dbReference type="NCBI Taxonomy" id="229921"/>
    <lineage>
        <taxon>Bacteria</taxon>
        <taxon>Bacillati</taxon>
        <taxon>Chloroflexota</taxon>
        <taxon>Anaerolineae</taxon>
        <taxon>Anaerolineales</taxon>
        <taxon>Anaerolineaceae</taxon>
        <taxon>Levilinea</taxon>
    </lineage>
</organism>
<dbReference type="InterPro" id="IPR043129">
    <property type="entry name" value="ATPase_NBD"/>
</dbReference>
<keyword evidence="4" id="KW-1185">Reference proteome</keyword>
<reference evidence="3 4" key="2">
    <citation type="submission" date="2015-07" db="EMBL/GenBank/DDBJ databases">
        <title>Genome sequence of Levilinea saccharolytica DSM 16555.</title>
        <authorList>
            <person name="Hemp J."/>
            <person name="Ward L.M."/>
            <person name="Pace L.A."/>
            <person name="Fischer W.W."/>
        </authorList>
    </citation>
    <scope>NUCLEOTIDE SEQUENCE [LARGE SCALE GENOMIC DNA]</scope>
    <source>
        <strain evidence="3 4">KIBI-1</strain>
    </source>
</reference>
<dbReference type="InterPro" id="IPR000905">
    <property type="entry name" value="Gcp-like_dom"/>
</dbReference>
<dbReference type="EMBL" id="LGCM01000039">
    <property type="protein sequence ID" value="KPL80781.1"/>
    <property type="molecule type" value="Genomic_DNA"/>
</dbReference>
<name>A0A0M9U3B8_9CHLR</name>
<feature type="domain" description="Gcp-like" evidence="1">
    <location>
        <begin position="31"/>
        <end position="146"/>
    </location>
</feature>
<sequence>MLMAVDTSTQMMGLALYDGDRVLGEMVWQTRNHHTVELAPAVDSLLKRCGLASDALSALGVALGPGSFTSLRIGLALVKGMALGLHLPVVGVPTLDVLAAAQPLARSPLVCVLQAGRSRMAVGWYTPGGARWEAQGEAHGATLAELEAELDEQTVTVCGELTAETRQALRRHKQVTLASPAQGLRRPSYLAELAWNRWQSGQTDEVVGLSPIYLHVAGVGLS</sequence>
<dbReference type="CDD" id="cd24032">
    <property type="entry name" value="ASKHA_NBD_TsaB"/>
    <property type="match status" value="1"/>
</dbReference>
<evidence type="ECO:0000259" key="1">
    <source>
        <dbReference type="Pfam" id="PF00814"/>
    </source>
</evidence>
<dbReference type="RefSeq" id="WP_062419875.1">
    <property type="nucleotide sequence ID" value="NZ_BBXZ01000183.1"/>
</dbReference>
<dbReference type="GO" id="GO:0002949">
    <property type="term" value="P:tRNA threonylcarbamoyladenosine modification"/>
    <property type="evidence" value="ECO:0007669"/>
    <property type="project" value="InterPro"/>
</dbReference>
<evidence type="ECO:0000313" key="3">
    <source>
        <dbReference type="EMBL" id="KPL80781.1"/>
    </source>
</evidence>
<accession>A0A0M9U3B8</accession>
<dbReference type="Proteomes" id="UP000050501">
    <property type="component" value="Unassembled WGS sequence"/>
</dbReference>
<gene>
    <name evidence="3" type="ORF">ADN01_11730</name>
    <name evidence="2" type="ORF">LSAC_03516</name>
</gene>
<evidence type="ECO:0000313" key="4">
    <source>
        <dbReference type="Proteomes" id="UP000050501"/>
    </source>
</evidence>
<dbReference type="PATRIC" id="fig|229921.5.peg.1569"/>
<dbReference type="OrthoDB" id="9784166at2"/>
<dbReference type="PANTHER" id="PTHR11735">
    <property type="entry name" value="TRNA N6-ADENOSINE THREONYLCARBAMOYLTRANSFERASE"/>
    <property type="match status" value="1"/>
</dbReference>
<dbReference type="STRING" id="229921.ADN01_11730"/>
<dbReference type="GO" id="GO:0005829">
    <property type="term" value="C:cytosol"/>
    <property type="evidence" value="ECO:0007669"/>
    <property type="project" value="TreeGrafter"/>
</dbReference>
<dbReference type="EMBL" id="DF967975">
    <property type="protein sequence ID" value="GAP19606.1"/>
    <property type="molecule type" value="Genomic_DNA"/>
</dbReference>
<dbReference type="NCBIfam" id="TIGR03725">
    <property type="entry name" value="T6A_YeaZ"/>
    <property type="match status" value="1"/>
</dbReference>
<dbReference type="PANTHER" id="PTHR11735:SF11">
    <property type="entry name" value="TRNA THREONYLCARBAMOYLADENOSINE BIOSYNTHESIS PROTEIN TSAB"/>
    <property type="match status" value="1"/>
</dbReference>
<proteinExistence type="predicted"/>
<dbReference type="Gene3D" id="3.30.420.40">
    <property type="match status" value="2"/>
</dbReference>
<dbReference type="InterPro" id="IPR022496">
    <property type="entry name" value="T6A_TsaB"/>
</dbReference>
<protein>
    <submittedName>
        <fullName evidence="2">tRNA threonylcarbamoyl adenosine modification protein YeaZ</fullName>
    </submittedName>
</protein>
<dbReference type="SUPFAM" id="SSF53067">
    <property type="entry name" value="Actin-like ATPase domain"/>
    <property type="match status" value="1"/>
</dbReference>
<evidence type="ECO:0000313" key="2">
    <source>
        <dbReference type="EMBL" id="GAP19606.1"/>
    </source>
</evidence>
<dbReference type="AlphaFoldDB" id="A0A0M9U3B8"/>
<reference evidence="2" key="1">
    <citation type="journal article" date="2015" name="Genome Announc.">
        <title>Draft Genome Sequences of Anaerolinea thermolimosa IMO-1, Bellilinea caldifistulae GOMI-1, Leptolinea tardivitalis YMTK-2, Levilinea saccharolytica KIBI-1, Longilinea arvoryzae KOME-1, Previously Described as Members of the Class Anaerolineae (Chloroflexi).</title>
        <authorList>
            <person name="Matsuura N."/>
            <person name="Tourlousse M.D."/>
            <person name="Ohashi A."/>
            <person name="Hugenholtz P."/>
            <person name="Sekiguchi Y."/>
        </authorList>
    </citation>
    <scope>NUCLEOTIDE SEQUENCE</scope>
    <source>
        <strain evidence="2">KIBI-1</strain>
    </source>
</reference>